<evidence type="ECO:0000313" key="2">
    <source>
        <dbReference type="EMBL" id="RYP86897.1"/>
    </source>
</evidence>
<dbReference type="RefSeq" id="WP_134715973.1">
    <property type="nucleotide sequence ID" value="NZ_SDKM01000009.1"/>
</dbReference>
<dbReference type="AlphaFoldDB" id="A0A4Q4ZFK9"/>
<accession>A0A4Q4ZFK9</accession>
<evidence type="ECO:0000313" key="3">
    <source>
        <dbReference type="Proteomes" id="UP000295198"/>
    </source>
</evidence>
<feature type="region of interest" description="Disordered" evidence="1">
    <location>
        <begin position="34"/>
        <end position="67"/>
    </location>
</feature>
<proteinExistence type="predicted"/>
<keyword evidence="3" id="KW-1185">Reference proteome</keyword>
<comment type="caution">
    <text evidence="2">The sequence shown here is derived from an EMBL/GenBank/DDBJ whole genome shotgun (WGS) entry which is preliminary data.</text>
</comment>
<name>A0A4Q4ZFK9_9ACTN</name>
<feature type="compositionally biased region" description="Basic and acidic residues" evidence="1">
    <location>
        <begin position="43"/>
        <end position="67"/>
    </location>
</feature>
<reference evidence="2 3" key="1">
    <citation type="submission" date="2019-01" db="EMBL/GenBank/DDBJ databases">
        <title>Nocardioides guangzhouensis sp. nov., an actinobacterium isolated from soil.</title>
        <authorList>
            <person name="Fu Y."/>
            <person name="Cai Y."/>
            <person name="Lin Z."/>
            <person name="Chen P."/>
        </authorList>
    </citation>
    <scope>NUCLEOTIDE SEQUENCE [LARGE SCALE GENOMIC DNA]</scope>
    <source>
        <strain evidence="2 3">130</strain>
    </source>
</reference>
<dbReference type="OrthoDB" id="5125103at2"/>
<sequence>MGFLDKLKGTVGKAVDDHGDTIAQGIDKAAEVVDGKTGGKHHDRIERGTAKAKDALDKLDGKDDDIR</sequence>
<dbReference type="Proteomes" id="UP000295198">
    <property type="component" value="Unassembled WGS sequence"/>
</dbReference>
<organism evidence="2 3">
    <name type="scientific">Nocardioides guangzhouensis</name>
    <dbReference type="NCBI Taxonomy" id="2497878"/>
    <lineage>
        <taxon>Bacteria</taxon>
        <taxon>Bacillati</taxon>
        <taxon>Actinomycetota</taxon>
        <taxon>Actinomycetes</taxon>
        <taxon>Propionibacteriales</taxon>
        <taxon>Nocardioidaceae</taxon>
        <taxon>Nocardioides</taxon>
    </lineage>
</organism>
<gene>
    <name evidence="2" type="ORF">EKO23_07970</name>
</gene>
<dbReference type="EMBL" id="SDKM01000009">
    <property type="protein sequence ID" value="RYP86897.1"/>
    <property type="molecule type" value="Genomic_DNA"/>
</dbReference>
<evidence type="ECO:0000256" key="1">
    <source>
        <dbReference type="SAM" id="MobiDB-lite"/>
    </source>
</evidence>
<protein>
    <submittedName>
        <fullName evidence="2">Antitoxin</fullName>
    </submittedName>
</protein>
<dbReference type="Pfam" id="PF14013">
    <property type="entry name" value="MT0933_antitox"/>
    <property type="match status" value="1"/>
</dbReference>
<dbReference type="InterPro" id="IPR028037">
    <property type="entry name" value="Antitoxin_Rv0909/MT0933"/>
</dbReference>